<dbReference type="eggNOG" id="ENOG502QW8C">
    <property type="taxonomic scope" value="Eukaryota"/>
</dbReference>
<feature type="chain" id="PRO_5003775816" evidence="1">
    <location>
        <begin position="23"/>
        <end position="300"/>
    </location>
</feature>
<dbReference type="STRING" id="4533.J3NB20"/>
<evidence type="ECO:0000313" key="2">
    <source>
        <dbReference type="EnsemblPlants" id="OB12G11780.1"/>
    </source>
</evidence>
<dbReference type="PANTHER" id="PTHR34796">
    <property type="entry name" value="EXPRESSED PROTEIN"/>
    <property type="match status" value="1"/>
</dbReference>
<protein>
    <submittedName>
        <fullName evidence="2">Uncharacterized protein</fullName>
    </submittedName>
</protein>
<reference evidence="2" key="1">
    <citation type="journal article" date="2013" name="Nat. Commun.">
        <title>Whole-genome sequencing of Oryza brachyantha reveals mechanisms underlying Oryza genome evolution.</title>
        <authorList>
            <person name="Chen J."/>
            <person name="Huang Q."/>
            <person name="Gao D."/>
            <person name="Wang J."/>
            <person name="Lang Y."/>
            <person name="Liu T."/>
            <person name="Li B."/>
            <person name="Bai Z."/>
            <person name="Luis Goicoechea J."/>
            <person name="Liang C."/>
            <person name="Chen C."/>
            <person name="Zhang W."/>
            <person name="Sun S."/>
            <person name="Liao Y."/>
            <person name="Zhang X."/>
            <person name="Yang L."/>
            <person name="Song C."/>
            <person name="Wang M."/>
            <person name="Shi J."/>
            <person name="Liu G."/>
            <person name="Liu J."/>
            <person name="Zhou H."/>
            <person name="Zhou W."/>
            <person name="Yu Q."/>
            <person name="An N."/>
            <person name="Chen Y."/>
            <person name="Cai Q."/>
            <person name="Wang B."/>
            <person name="Liu B."/>
            <person name="Min J."/>
            <person name="Huang Y."/>
            <person name="Wu H."/>
            <person name="Li Z."/>
            <person name="Zhang Y."/>
            <person name="Yin Y."/>
            <person name="Song W."/>
            <person name="Jiang J."/>
            <person name="Jackson S.A."/>
            <person name="Wing R.A."/>
            <person name="Wang J."/>
            <person name="Chen M."/>
        </authorList>
    </citation>
    <scope>NUCLEOTIDE SEQUENCE [LARGE SCALE GENOMIC DNA]</scope>
    <source>
        <strain evidence="2">cv. IRGC 101232</strain>
    </source>
</reference>
<feature type="signal peptide" evidence="1">
    <location>
        <begin position="1"/>
        <end position="22"/>
    </location>
</feature>
<evidence type="ECO:0000313" key="3">
    <source>
        <dbReference type="Proteomes" id="UP000006038"/>
    </source>
</evidence>
<dbReference type="Proteomes" id="UP000006038">
    <property type="component" value="Chromosome 12"/>
</dbReference>
<keyword evidence="1" id="KW-0732">Signal</keyword>
<dbReference type="HOGENOM" id="CLU_928653_0_0_1"/>
<accession>J3NB20</accession>
<sequence>MAVSASFLAAFFALDAPAAVDGQNADMGASASSVVATAACALEELTMTNDVPTVTMEYESASAIALASADRPISYMQLPSASMVPVVAPSSRLLLSQLCSATTQRKLLPTADDLLHRANPPLLQQRQHHSDLWCHCRLLTARADYDYNNPAKEEEEESSPKVTGGFETAVSSGDFHTCHDVVEELCVLWCTAEPRGAIMELGEGLCKLRKLRLDNNDDSTMIHFYRFQEEVAVALNFICCTHMELMACIGDLCLTMDGSASSYQLLGNFAKGQQLYRLQLQADGDDVPSIVFSAASNSRV</sequence>
<evidence type="ECO:0000256" key="1">
    <source>
        <dbReference type="SAM" id="SignalP"/>
    </source>
</evidence>
<organism evidence="2">
    <name type="scientific">Oryza brachyantha</name>
    <name type="common">malo sina</name>
    <dbReference type="NCBI Taxonomy" id="4533"/>
    <lineage>
        <taxon>Eukaryota</taxon>
        <taxon>Viridiplantae</taxon>
        <taxon>Streptophyta</taxon>
        <taxon>Embryophyta</taxon>
        <taxon>Tracheophyta</taxon>
        <taxon>Spermatophyta</taxon>
        <taxon>Magnoliopsida</taxon>
        <taxon>Liliopsida</taxon>
        <taxon>Poales</taxon>
        <taxon>Poaceae</taxon>
        <taxon>BOP clade</taxon>
        <taxon>Oryzoideae</taxon>
        <taxon>Oryzeae</taxon>
        <taxon>Oryzinae</taxon>
        <taxon>Oryza</taxon>
    </lineage>
</organism>
<dbReference type="AlphaFoldDB" id="J3NB20"/>
<reference evidence="2" key="2">
    <citation type="submission" date="2013-04" db="UniProtKB">
        <authorList>
            <consortium name="EnsemblPlants"/>
        </authorList>
    </citation>
    <scope>IDENTIFICATION</scope>
</reference>
<keyword evidence="3" id="KW-1185">Reference proteome</keyword>
<dbReference type="InterPro" id="IPR023203">
    <property type="entry name" value="TTHA0068_sf"/>
</dbReference>
<dbReference type="SUPFAM" id="SSF140663">
    <property type="entry name" value="TTHA0068-like"/>
    <property type="match status" value="1"/>
</dbReference>
<dbReference type="InterPro" id="IPR005500">
    <property type="entry name" value="DUF309"/>
</dbReference>
<dbReference type="PANTHER" id="PTHR34796:SF1">
    <property type="entry name" value="EXPRESSED PROTEIN"/>
    <property type="match status" value="1"/>
</dbReference>
<name>J3NB20_ORYBR</name>
<dbReference type="Gramene" id="OB12G11780.1">
    <property type="protein sequence ID" value="OB12G11780.1"/>
    <property type="gene ID" value="OB12G11780"/>
</dbReference>
<proteinExistence type="predicted"/>
<dbReference type="EnsemblPlants" id="OB12G11780.1">
    <property type="protein sequence ID" value="OB12G11780.1"/>
    <property type="gene ID" value="OB12G11780"/>
</dbReference>